<comment type="caution">
    <text evidence="5">The sequence shown here is derived from an EMBL/GenBank/DDBJ whole genome shotgun (WGS) entry which is preliminary data.</text>
</comment>
<dbReference type="OrthoDB" id="9803968at2"/>
<dbReference type="PANTHER" id="PTHR43767">
    <property type="entry name" value="LONG-CHAIN-FATTY-ACID--COA LIGASE"/>
    <property type="match status" value="1"/>
</dbReference>
<feature type="domain" description="AMP-dependent synthetase/ligase" evidence="3">
    <location>
        <begin position="10"/>
        <end position="376"/>
    </location>
</feature>
<dbReference type="Pfam" id="PF13193">
    <property type="entry name" value="AMP-binding_C"/>
    <property type="match status" value="1"/>
</dbReference>
<dbReference type="Proteomes" id="UP000247892">
    <property type="component" value="Unassembled WGS sequence"/>
</dbReference>
<evidence type="ECO:0000313" key="5">
    <source>
        <dbReference type="EMBL" id="PXY36326.1"/>
    </source>
</evidence>
<dbReference type="InterPro" id="IPR025110">
    <property type="entry name" value="AMP-bd_C"/>
</dbReference>
<dbReference type="Pfam" id="PF00501">
    <property type="entry name" value="AMP-binding"/>
    <property type="match status" value="1"/>
</dbReference>
<sequence>MLTNLGRLVARSASYWPTRDALVCGEQRWTYADLDRRSNRLASALASRGIGAGAAVATFASNRAELVEVEVALYKGGLLRVPVNHRLGLEEARHILVDAGVRMLLTDAAHAETGREAIRGSGRDIPLVVFDGGQPGAQTYADLLAEGTDEPVAVDVDLDEPCVLHFTSGSTGKLKAAVQTTGNRLANVRKRLMDPDVAASPGDSYLVAGPITHASGMGVLAALSRGTAIVVLPSFTPQDFLDVIAKEKVTSTFLVPTMLNMVLAHPGRDTADLSSLKAVRIGGAPVSPQRLREAVELFGPIVMQGYGQAETTSGVTVLTTDDVVRGIESDPDILLSCGRALFDTEVQVVDERFEPVPAGAMGELVVRGPDCVRAYWNEPELSAQTFRDGWVLTGDIGYLREDGYLFIVDRKKDMIISGGFNIYCSEVEAAIYEHPSVAEACVVGVPDEKWGEAVKAVVVAKPGAEIDPAELIAFCAERLDRFKKPRTVDVVGALPVNRNGKIDRRAVRAPYWAGADRAVN</sequence>
<evidence type="ECO:0000259" key="4">
    <source>
        <dbReference type="Pfam" id="PF13193"/>
    </source>
</evidence>
<proteinExistence type="inferred from homology"/>
<name>A0A318LP43_9PSEU</name>
<dbReference type="InterPro" id="IPR050237">
    <property type="entry name" value="ATP-dep_AMP-bd_enzyme"/>
</dbReference>
<protein>
    <submittedName>
        <fullName evidence="5">AMP-dependent synthetase</fullName>
    </submittedName>
</protein>
<dbReference type="Gene3D" id="3.30.300.30">
    <property type="match status" value="1"/>
</dbReference>
<dbReference type="InterPro" id="IPR045851">
    <property type="entry name" value="AMP-bd_C_sf"/>
</dbReference>
<dbReference type="EMBL" id="MASU01000005">
    <property type="protein sequence ID" value="PXY36326.1"/>
    <property type="molecule type" value="Genomic_DNA"/>
</dbReference>
<dbReference type="PANTHER" id="PTHR43767:SF7">
    <property type="entry name" value="MEDIUM_LONG-CHAIN-FATTY-ACID--COA LIGASE FADD8"/>
    <property type="match status" value="1"/>
</dbReference>
<dbReference type="InterPro" id="IPR000873">
    <property type="entry name" value="AMP-dep_synth/lig_dom"/>
</dbReference>
<dbReference type="InterPro" id="IPR020845">
    <property type="entry name" value="AMP-binding_CS"/>
</dbReference>
<dbReference type="SUPFAM" id="SSF56801">
    <property type="entry name" value="Acetyl-CoA synthetase-like"/>
    <property type="match status" value="1"/>
</dbReference>
<dbReference type="AlphaFoldDB" id="A0A318LP43"/>
<accession>A0A318LP43</accession>
<evidence type="ECO:0000256" key="2">
    <source>
        <dbReference type="ARBA" id="ARBA00022598"/>
    </source>
</evidence>
<dbReference type="FunFam" id="3.30.300.30:FF:000008">
    <property type="entry name" value="2,3-dihydroxybenzoate-AMP ligase"/>
    <property type="match status" value="1"/>
</dbReference>
<dbReference type="GO" id="GO:0016877">
    <property type="term" value="F:ligase activity, forming carbon-sulfur bonds"/>
    <property type="evidence" value="ECO:0007669"/>
    <property type="project" value="UniProtKB-ARBA"/>
</dbReference>
<comment type="similarity">
    <text evidence="1">Belongs to the ATP-dependent AMP-binding enzyme family.</text>
</comment>
<keyword evidence="6" id="KW-1185">Reference proteome</keyword>
<evidence type="ECO:0000259" key="3">
    <source>
        <dbReference type="Pfam" id="PF00501"/>
    </source>
</evidence>
<organism evidence="5 6">
    <name type="scientific">Prauserella flavalba</name>
    <dbReference type="NCBI Taxonomy" id="1477506"/>
    <lineage>
        <taxon>Bacteria</taxon>
        <taxon>Bacillati</taxon>
        <taxon>Actinomycetota</taxon>
        <taxon>Actinomycetes</taxon>
        <taxon>Pseudonocardiales</taxon>
        <taxon>Pseudonocardiaceae</taxon>
        <taxon>Prauserella</taxon>
    </lineage>
</organism>
<dbReference type="RefSeq" id="WP_110336337.1">
    <property type="nucleotide sequence ID" value="NZ_MASU01000005.1"/>
</dbReference>
<feature type="domain" description="AMP-binding enzyme C-terminal" evidence="4">
    <location>
        <begin position="426"/>
        <end position="501"/>
    </location>
</feature>
<reference evidence="5 6" key="1">
    <citation type="submission" date="2016-07" db="EMBL/GenBank/DDBJ databases">
        <title>Draft genome sequence of Prauserella sp. YIM 121212, isolated from alkaline soil.</title>
        <authorList>
            <person name="Ruckert C."/>
            <person name="Albersmeier A."/>
            <person name="Jiang C.-L."/>
            <person name="Jiang Y."/>
            <person name="Kalinowski J."/>
            <person name="Schneider O."/>
            <person name="Winkler A."/>
            <person name="Zotchev S.B."/>
        </authorList>
    </citation>
    <scope>NUCLEOTIDE SEQUENCE [LARGE SCALE GENOMIC DNA]</scope>
    <source>
        <strain evidence="5 6">YIM 121212</strain>
    </source>
</reference>
<dbReference type="InterPro" id="IPR042099">
    <property type="entry name" value="ANL_N_sf"/>
</dbReference>
<dbReference type="Gene3D" id="3.40.50.12780">
    <property type="entry name" value="N-terminal domain of ligase-like"/>
    <property type="match status" value="1"/>
</dbReference>
<evidence type="ECO:0000256" key="1">
    <source>
        <dbReference type="ARBA" id="ARBA00006432"/>
    </source>
</evidence>
<evidence type="ECO:0000313" key="6">
    <source>
        <dbReference type="Proteomes" id="UP000247892"/>
    </source>
</evidence>
<dbReference type="PROSITE" id="PS00455">
    <property type="entry name" value="AMP_BINDING"/>
    <property type="match status" value="1"/>
</dbReference>
<keyword evidence="2" id="KW-0436">Ligase</keyword>
<gene>
    <name evidence="5" type="ORF">BA062_13000</name>
</gene>